<dbReference type="GO" id="GO:0043023">
    <property type="term" value="F:ribosomal large subunit binding"/>
    <property type="evidence" value="ECO:0007669"/>
    <property type="project" value="TreeGrafter"/>
</dbReference>
<evidence type="ECO:0000313" key="3">
    <source>
        <dbReference type="EMBL" id="QQL44294.1"/>
    </source>
</evidence>
<dbReference type="GO" id="GO:0017148">
    <property type="term" value="P:negative regulation of translation"/>
    <property type="evidence" value="ECO:0007669"/>
    <property type="project" value="UniProtKB-UniRule"/>
</dbReference>
<reference evidence="3 4" key="1">
    <citation type="submission" date="2020-12" db="EMBL/GenBank/DDBJ databases">
        <title>Sulforoseuscoccus oceanibium gen. nov., sp. nov., a representative of the phylum Verrucomicrobia with special cytoplasmic membrane, and proposal of Sulforoseuscoccusaceae fam. nov.</title>
        <authorList>
            <person name="Xi F."/>
        </authorList>
    </citation>
    <scope>NUCLEOTIDE SEQUENCE [LARGE SCALE GENOMIC DNA]</scope>
    <source>
        <strain evidence="3 4">T37</strain>
    </source>
</reference>
<gene>
    <name evidence="2 3" type="primary">rsfS</name>
    <name evidence="3" type="ORF">G3M56_010395</name>
</gene>
<dbReference type="InterPro" id="IPR004394">
    <property type="entry name" value="Iojap/RsfS/C7orf30"/>
</dbReference>
<dbReference type="AlphaFoldDB" id="A0A6B3L8F5"/>
<keyword evidence="2" id="KW-0963">Cytoplasm</keyword>
<dbReference type="GO" id="GO:0042256">
    <property type="term" value="P:cytosolic ribosome assembly"/>
    <property type="evidence" value="ECO:0007669"/>
    <property type="project" value="UniProtKB-UniRule"/>
</dbReference>
<dbReference type="RefSeq" id="WP_164362244.1">
    <property type="nucleotide sequence ID" value="NZ_CP066776.1"/>
</dbReference>
<dbReference type="InterPro" id="IPR043519">
    <property type="entry name" value="NT_sf"/>
</dbReference>
<dbReference type="Proteomes" id="UP000475117">
    <property type="component" value="Chromosome"/>
</dbReference>
<dbReference type="Pfam" id="PF02410">
    <property type="entry name" value="RsfS"/>
    <property type="match status" value="1"/>
</dbReference>
<evidence type="ECO:0000256" key="1">
    <source>
        <dbReference type="ARBA" id="ARBA00010574"/>
    </source>
</evidence>
<sequence>MPSGTELDGKALAIAVAQVLEDQRGEDIVVLNLEGLSNIADYFVVCSGNSTPHLKALRREVLERLKDEHGVEAYHKDGMPDSQWVLVDFVDVIVHIFHPEKREYYALEDLWADAPQVEWKTN</sequence>
<comment type="subunit">
    <text evidence="2">Interacts with ribosomal protein uL14 (rplN).</text>
</comment>
<accession>A0A6B3L8F5</accession>
<dbReference type="EMBL" id="CP066776">
    <property type="protein sequence ID" value="QQL44294.1"/>
    <property type="molecule type" value="Genomic_DNA"/>
</dbReference>
<dbReference type="GO" id="GO:0090071">
    <property type="term" value="P:negative regulation of ribosome biogenesis"/>
    <property type="evidence" value="ECO:0007669"/>
    <property type="project" value="UniProtKB-UniRule"/>
</dbReference>
<evidence type="ECO:0000313" key="4">
    <source>
        <dbReference type="Proteomes" id="UP000475117"/>
    </source>
</evidence>
<organism evidence="3 4">
    <name type="scientific">Sulfuriroseicoccus oceanibius</name>
    <dbReference type="NCBI Taxonomy" id="2707525"/>
    <lineage>
        <taxon>Bacteria</taxon>
        <taxon>Pseudomonadati</taxon>
        <taxon>Verrucomicrobiota</taxon>
        <taxon>Verrucomicrobiia</taxon>
        <taxon>Verrucomicrobiales</taxon>
        <taxon>Verrucomicrobiaceae</taxon>
        <taxon>Sulfuriroseicoccus</taxon>
    </lineage>
</organism>
<keyword evidence="2" id="KW-0810">Translation regulation</keyword>
<keyword evidence="2" id="KW-0678">Repressor</keyword>
<evidence type="ECO:0000256" key="2">
    <source>
        <dbReference type="HAMAP-Rule" id="MF_01477"/>
    </source>
</evidence>
<dbReference type="HAMAP" id="MF_01477">
    <property type="entry name" value="Iojap_RsfS"/>
    <property type="match status" value="1"/>
</dbReference>
<comment type="function">
    <text evidence="2">Functions as a ribosomal silencing factor. Interacts with ribosomal protein uL14 (rplN), blocking formation of intersubunit bridge B8. Prevents association of the 30S and 50S ribosomal subunits and the formation of functional ribosomes, thus repressing translation.</text>
</comment>
<proteinExistence type="inferred from homology"/>
<comment type="subcellular location">
    <subcellularLocation>
        <location evidence="2">Cytoplasm</location>
    </subcellularLocation>
</comment>
<dbReference type="NCBIfam" id="TIGR00090">
    <property type="entry name" value="rsfS_iojap_ybeB"/>
    <property type="match status" value="1"/>
</dbReference>
<comment type="similarity">
    <text evidence="1 2">Belongs to the Iojap/RsfS family.</text>
</comment>
<dbReference type="GO" id="GO:0005737">
    <property type="term" value="C:cytoplasm"/>
    <property type="evidence" value="ECO:0007669"/>
    <property type="project" value="UniProtKB-SubCell"/>
</dbReference>
<dbReference type="PANTHER" id="PTHR21043">
    <property type="entry name" value="IOJAP SUPERFAMILY ORTHOLOG"/>
    <property type="match status" value="1"/>
</dbReference>
<keyword evidence="4" id="KW-1185">Reference proteome</keyword>
<dbReference type="KEGG" id="soa:G3M56_010395"/>
<protein>
    <recommendedName>
        <fullName evidence="2">Ribosomal silencing factor RsfS</fullName>
    </recommendedName>
</protein>
<dbReference type="SUPFAM" id="SSF81301">
    <property type="entry name" value="Nucleotidyltransferase"/>
    <property type="match status" value="1"/>
</dbReference>
<dbReference type="PANTHER" id="PTHR21043:SF0">
    <property type="entry name" value="MITOCHONDRIAL ASSEMBLY OF RIBOSOMAL LARGE SUBUNIT PROTEIN 1"/>
    <property type="match status" value="1"/>
</dbReference>
<dbReference type="Gene3D" id="3.30.460.10">
    <property type="entry name" value="Beta Polymerase, domain 2"/>
    <property type="match status" value="1"/>
</dbReference>
<name>A0A6B3L8F5_9BACT</name>